<evidence type="ECO:0000313" key="2">
    <source>
        <dbReference type="Proteomes" id="UP000295030"/>
    </source>
</evidence>
<dbReference type="RefSeq" id="WP_165901543.1">
    <property type="nucleotide sequence ID" value="NZ_SMFY01000001.1"/>
</dbReference>
<keyword evidence="2" id="KW-1185">Reference proteome</keyword>
<dbReference type="Proteomes" id="UP000295030">
    <property type="component" value="Unassembled WGS sequence"/>
</dbReference>
<organism evidence="1 2">
    <name type="scientific">Ancylobacter aquaticus</name>
    <dbReference type="NCBI Taxonomy" id="100"/>
    <lineage>
        <taxon>Bacteria</taxon>
        <taxon>Pseudomonadati</taxon>
        <taxon>Pseudomonadota</taxon>
        <taxon>Alphaproteobacteria</taxon>
        <taxon>Hyphomicrobiales</taxon>
        <taxon>Xanthobacteraceae</taxon>
        <taxon>Ancylobacter</taxon>
    </lineage>
</organism>
<accession>A0A4R1I9M1</accession>
<dbReference type="AlphaFoldDB" id="A0A4R1I9M1"/>
<gene>
    <name evidence="1" type="ORF">EV667_0709</name>
</gene>
<sequence>MPNDDVSYEGAELVTLRMSDVLAAMDRLRERFAAQGERVWVLEREEFWEVAREDAFKADKPEVSSADMVAVLFFLRQAEVVDDPTYPSHLADVLRFISYREEYCGD</sequence>
<dbReference type="EMBL" id="SMFY01000001">
    <property type="protein sequence ID" value="TCK30615.1"/>
    <property type="molecule type" value="Genomic_DNA"/>
</dbReference>
<name>A0A4R1I9M1_ANCAQ</name>
<protein>
    <submittedName>
        <fullName evidence="1">Uncharacterized protein</fullName>
    </submittedName>
</protein>
<comment type="caution">
    <text evidence="1">The sequence shown here is derived from an EMBL/GenBank/DDBJ whole genome shotgun (WGS) entry which is preliminary data.</text>
</comment>
<reference evidence="1 2" key="1">
    <citation type="submission" date="2019-03" db="EMBL/GenBank/DDBJ databases">
        <title>Genomic Encyclopedia of Type Strains, Phase IV (KMG-IV): sequencing the most valuable type-strain genomes for metagenomic binning, comparative biology and taxonomic classification.</title>
        <authorList>
            <person name="Goeker M."/>
        </authorList>
    </citation>
    <scope>NUCLEOTIDE SEQUENCE [LARGE SCALE GENOMIC DNA]</scope>
    <source>
        <strain evidence="1 2">DSM 101</strain>
    </source>
</reference>
<evidence type="ECO:0000313" key="1">
    <source>
        <dbReference type="EMBL" id="TCK30615.1"/>
    </source>
</evidence>
<proteinExistence type="predicted"/>